<evidence type="ECO:0000313" key="2">
    <source>
        <dbReference type="Proteomes" id="UP000016543"/>
    </source>
</evidence>
<dbReference type="InterPro" id="IPR029045">
    <property type="entry name" value="ClpP/crotonase-like_dom_sf"/>
</dbReference>
<dbReference type="EMBL" id="AAMX01000054">
    <property type="protein sequence ID" value="EAQ30786.1"/>
    <property type="molecule type" value="Genomic_DNA"/>
</dbReference>
<gene>
    <name evidence="1" type="ORF">OS145_12016</name>
</gene>
<dbReference type="GO" id="GO:0006508">
    <property type="term" value="P:proteolysis"/>
    <property type="evidence" value="ECO:0007669"/>
    <property type="project" value="UniProtKB-KW"/>
</dbReference>
<keyword evidence="1" id="KW-0378">Hydrolase</keyword>
<organism evidence="1 2">
    <name type="scientific">Idiomarina baltica OS145</name>
    <dbReference type="NCBI Taxonomy" id="314276"/>
    <lineage>
        <taxon>Bacteria</taxon>
        <taxon>Pseudomonadati</taxon>
        <taxon>Pseudomonadota</taxon>
        <taxon>Gammaproteobacteria</taxon>
        <taxon>Alteromonadales</taxon>
        <taxon>Idiomarinaceae</taxon>
        <taxon>Idiomarina</taxon>
    </lineage>
</organism>
<name>A0ABP2CME0_9GAMM</name>
<comment type="caution">
    <text evidence="1">The sequence shown here is derived from an EMBL/GenBank/DDBJ whole genome shotgun (WGS) entry which is preliminary data.</text>
</comment>
<dbReference type="SUPFAM" id="SSF52096">
    <property type="entry name" value="ClpP/crotonase"/>
    <property type="match status" value="1"/>
</dbReference>
<dbReference type="GO" id="GO:0008233">
    <property type="term" value="F:peptidase activity"/>
    <property type="evidence" value="ECO:0007669"/>
    <property type="project" value="UniProtKB-KW"/>
</dbReference>
<accession>A0ABP2CME0</accession>
<keyword evidence="2" id="KW-1185">Reference proteome</keyword>
<evidence type="ECO:0000313" key="1">
    <source>
        <dbReference type="EMBL" id="EAQ30786.1"/>
    </source>
</evidence>
<sequence>MATGEVWTGTEALELGLVDEVITSDAWMLKQLDTHRILKVEYSIKKPLSERFAKGAATLVNTLKSSFTRSDV</sequence>
<keyword evidence="1" id="KW-0645">Protease</keyword>
<proteinExistence type="predicted"/>
<dbReference type="Proteomes" id="UP000016543">
    <property type="component" value="Unassembled WGS sequence"/>
</dbReference>
<protein>
    <submittedName>
        <fullName evidence="1">Periplasmic serine protease, ClpP family protein</fullName>
    </submittedName>
</protein>
<dbReference type="Gene3D" id="3.90.226.10">
    <property type="entry name" value="2-enoyl-CoA Hydratase, Chain A, domain 1"/>
    <property type="match status" value="1"/>
</dbReference>
<reference evidence="1 2" key="1">
    <citation type="submission" date="2006-01" db="EMBL/GenBank/DDBJ databases">
        <authorList>
            <person name="Brettar I."/>
            <person name="Hofle M."/>
            <person name="Ferriera S."/>
            <person name="Johnson J."/>
            <person name="Kravitz S."/>
            <person name="Halpern A."/>
            <person name="Remington K."/>
            <person name="Beeson K."/>
            <person name="Tran B."/>
            <person name="Rogers Y.-H."/>
            <person name="Friedman R."/>
            <person name="Venter J.C."/>
        </authorList>
    </citation>
    <scope>NUCLEOTIDE SEQUENCE [LARGE SCALE GENOMIC DNA]</scope>
    <source>
        <strain evidence="1 2">OS145</strain>
    </source>
</reference>